<name>A0ABR2W1M2_9FUNG</name>
<sequence>MNALTRLTRTAFPTLNVVRAYGTKTCYVGNLPWGTNQEELKNVFSEYGEVESVRIPLDDTGRIRGFGFVELDEDAVPKAIESLDGFSFNGRELRVSEAQGGPRTPRASGDRPNFNRRF</sequence>
<dbReference type="SUPFAM" id="SSF54928">
    <property type="entry name" value="RNA-binding domain, RBD"/>
    <property type="match status" value="1"/>
</dbReference>
<protein>
    <recommendedName>
        <fullName evidence="5">RRM domain-containing protein</fullName>
    </recommendedName>
</protein>
<dbReference type="Gene3D" id="3.30.70.330">
    <property type="match status" value="1"/>
</dbReference>
<keyword evidence="7" id="KW-1185">Reference proteome</keyword>
<dbReference type="Pfam" id="PF00076">
    <property type="entry name" value="RRM_1"/>
    <property type="match status" value="1"/>
</dbReference>
<feature type="region of interest" description="Disordered" evidence="4">
    <location>
        <begin position="95"/>
        <end position="118"/>
    </location>
</feature>
<evidence type="ECO:0000259" key="5">
    <source>
        <dbReference type="PROSITE" id="PS50102"/>
    </source>
</evidence>
<proteinExistence type="predicted"/>
<feature type="domain" description="RRM" evidence="5">
    <location>
        <begin position="24"/>
        <end position="100"/>
    </location>
</feature>
<dbReference type="InterPro" id="IPR000504">
    <property type="entry name" value="RRM_dom"/>
</dbReference>
<dbReference type="EMBL" id="JASJQH010007170">
    <property type="protein sequence ID" value="KAK9716933.1"/>
    <property type="molecule type" value="Genomic_DNA"/>
</dbReference>
<dbReference type="Proteomes" id="UP001479436">
    <property type="component" value="Unassembled WGS sequence"/>
</dbReference>
<dbReference type="SMART" id="SM00360">
    <property type="entry name" value="RRM"/>
    <property type="match status" value="1"/>
</dbReference>
<evidence type="ECO:0000256" key="3">
    <source>
        <dbReference type="PROSITE-ProRule" id="PRU00176"/>
    </source>
</evidence>
<dbReference type="InterPro" id="IPR035979">
    <property type="entry name" value="RBD_domain_sf"/>
</dbReference>
<evidence type="ECO:0000256" key="4">
    <source>
        <dbReference type="SAM" id="MobiDB-lite"/>
    </source>
</evidence>
<gene>
    <name evidence="6" type="ORF">K7432_006569</name>
</gene>
<organism evidence="6 7">
    <name type="scientific">Basidiobolus ranarum</name>
    <dbReference type="NCBI Taxonomy" id="34480"/>
    <lineage>
        <taxon>Eukaryota</taxon>
        <taxon>Fungi</taxon>
        <taxon>Fungi incertae sedis</taxon>
        <taxon>Zoopagomycota</taxon>
        <taxon>Entomophthoromycotina</taxon>
        <taxon>Basidiobolomycetes</taxon>
        <taxon>Basidiobolales</taxon>
        <taxon>Basidiobolaceae</taxon>
        <taxon>Basidiobolus</taxon>
    </lineage>
</organism>
<comment type="caution">
    <text evidence="6">The sequence shown here is derived from an EMBL/GenBank/DDBJ whole genome shotgun (WGS) entry which is preliminary data.</text>
</comment>
<dbReference type="InterPro" id="IPR012677">
    <property type="entry name" value="Nucleotide-bd_a/b_plait_sf"/>
</dbReference>
<dbReference type="PANTHER" id="PTHR23236">
    <property type="entry name" value="EUKARYOTIC TRANSLATION INITIATION FACTOR 4B/4H"/>
    <property type="match status" value="1"/>
</dbReference>
<evidence type="ECO:0000313" key="7">
    <source>
        <dbReference type="Proteomes" id="UP001479436"/>
    </source>
</evidence>
<keyword evidence="1" id="KW-0677">Repeat</keyword>
<keyword evidence="2 3" id="KW-0694">RNA-binding</keyword>
<dbReference type="PROSITE" id="PS50102">
    <property type="entry name" value="RRM"/>
    <property type="match status" value="1"/>
</dbReference>
<accession>A0ABR2W1M2</accession>
<reference evidence="6 7" key="1">
    <citation type="submission" date="2023-04" db="EMBL/GenBank/DDBJ databases">
        <title>Genome of Basidiobolus ranarum AG-B5.</title>
        <authorList>
            <person name="Stajich J.E."/>
            <person name="Carter-House D."/>
            <person name="Gryganskyi A."/>
        </authorList>
    </citation>
    <scope>NUCLEOTIDE SEQUENCE [LARGE SCALE GENOMIC DNA]</scope>
    <source>
        <strain evidence="6 7">AG-B5</strain>
    </source>
</reference>
<evidence type="ECO:0000256" key="1">
    <source>
        <dbReference type="ARBA" id="ARBA00022737"/>
    </source>
</evidence>
<evidence type="ECO:0000256" key="2">
    <source>
        <dbReference type="ARBA" id="ARBA00022884"/>
    </source>
</evidence>
<dbReference type="PANTHER" id="PTHR23236:SF119">
    <property type="entry name" value="NUCLEAR RNA-BINDING PROTEIN SART-3"/>
    <property type="match status" value="1"/>
</dbReference>
<evidence type="ECO:0000313" key="6">
    <source>
        <dbReference type="EMBL" id="KAK9716933.1"/>
    </source>
</evidence>